<dbReference type="GO" id="GO:0015920">
    <property type="term" value="P:lipopolysaccharide transport"/>
    <property type="evidence" value="ECO:0007669"/>
    <property type="project" value="TreeGrafter"/>
</dbReference>
<feature type="transmembrane region" description="Helical" evidence="6">
    <location>
        <begin position="107"/>
        <end position="133"/>
    </location>
</feature>
<dbReference type="GO" id="GO:0043190">
    <property type="term" value="C:ATP-binding cassette (ABC) transporter complex"/>
    <property type="evidence" value="ECO:0007669"/>
    <property type="project" value="TreeGrafter"/>
</dbReference>
<dbReference type="PATRIC" id="fig|742725.3.peg.1232"/>
<feature type="transmembrane region" description="Helical" evidence="6">
    <location>
        <begin position="339"/>
        <end position="361"/>
    </location>
</feature>
<protein>
    <recommendedName>
        <fullName evidence="9">YjgP/YjgQ family permease</fullName>
    </recommendedName>
</protein>
<organism evidence="7 8">
    <name type="scientific">Alistipes indistinctus YIT 12060</name>
    <dbReference type="NCBI Taxonomy" id="742725"/>
    <lineage>
        <taxon>Bacteria</taxon>
        <taxon>Pseudomonadati</taxon>
        <taxon>Bacteroidota</taxon>
        <taxon>Bacteroidia</taxon>
        <taxon>Bacteroidales</taxon>
        <taxon>Rikenellaceae</taxon>
        <taxon>Alistipes</taxon>
    </lineage>
</organism>
<proteinExistence type="predicted"/>
<reference evidence="7 8" key="1">
    <citation type="submission" date="2011-08" db="EMBL/GenBank/DDBJ databases">
        <title>The Genome Sequence of Alistipes indistinctus YIT 12060.</title>
        <authorList>
            <consortium name="The Broad Institute Genome Sequencing Platform"/>
            <person name="Earl A."/>
            <person name="Ward D."/>
            <person name="Feldgarden M."/>
            <person name="Gevers D."/>
            <person name="Morotomi M."/>
            <person name="Young S.K."/>
            <person name="Zeng Q."/>
            <person name="Gargeya S."/>
            <person name="Fitzgerald M."/>
            <person name="Haas B."/>
            <person name="Abouelleil A."/>
            <person name="Alvarado L."/>
            <person name="Arachchi H.M."/>
            <person name="Berlin A."/>
            <person name="Brown A."/>
            <person name="Chapman S.B."/>
            <person name="Chen Z."/>
            <person name="Dunbar C."/>
            <person name="Freedman E."/>
            <person name="Gearin G."/>
            <person name="Gellesch M."/>
            <person name="Goldberg J."/>
            <person name="Griggs A."/>
            <person name="Gujja S."/>
            <person name="Heiman D."/>
            <person name="Howarth C."/>
            <person name="Larson L."/>
            <person name="Lui A."/>
            <person name="MacDonald P.J.P."/>
            <person name="Montmayeur A."/>
            <person name="Murphy C."/>
            <person name="Neiman D."/>
            <person name="Pearson M."/>
            <person name="Priest M."/>
            <person name="Roberts A."/>
            <person name="Saif S."/>
            <person name="Shea T."/>
            <person name="Shenoy N."/>
            <person name="Sisk P."/>
            <person name="Stolte C."/>
            <person name="Sykes S."/>
            <person name="Wortman J."/>
            <person name="Nusbaum C."/>
            <person name="Birren B."/>
        </authorList>
    </citation>
    <scope>NUCLEOTIDE SEQUENCE [LARGE SCALE GENOMIC DNA]</scope>
    <source>
        <strain evidence="7 8">YIT 12060</strain>
    </source>
</reference>
<comment type="caution">
    <text evidence="7">The sequence shown here is derived from an EMBL/GenBank/DDBJ whole genome shotgun (WGS) entry which is preliminary data.</text>
</comment>
<dbReference type="InterPro" id="IPR005495">
    <property type="entry name" value="LptG/LptF_permease"/>
</dbReference>
<evidence type="ECO:0000256" key="6">
    <source>
        <dbReference type="SAM" id="Phobius"/>
    </source>
</evidence>
<sequence length="366" mass="41683">MKIKFPGVKILDRYIMRKFLGTYIFAIALIIVIVVIFDAAEKIDDFIELKAPLSKIAFSYYLNFIPFFINQFSGLFTFIAVIFFTSKMAYQTEIIAILSGGVSFNRFLWPYFLSAAAITLLSLVLNLVVIPIANSNRLDFEMQYLKRLKNLKYDRHIYRQIEPGTFVYIRDYQGPTNTAGYFVLETYENGAIVSSLEGANVKFDTETGRWSAPKSIVRHFDGEKETFTNTQPLDTVINLRLNELGRMQDVVTTMNISELGRFIKQQKAKGSDMVPHFEVEWHKRFSAPFSTFILTLIGVSLSSRKVRGGTGLHIGMGIVLCFSFILFSKFTDEFAKGGLLPPGIAVWIPNILYAFIAVYLYRKAPK</sequence>
<name>G5H8A4_9BACT</name>
<dbReference type="Pfam" id="PF03739">
    <property type="entry name" value="LptF_LptG"/>
    <property type="match status" value="1"/>
</dbReference>
<evidence type="ECO:0000256" key="1">
    <source>
        <dbReference type="ARBA" id="ARBA00004651"/>
    </source>
</evidence>
<dbReference type="STRING" id="742725.HMPREF9450_01164"/>
<feature type="transmembrane region" description="Helical" evidence="6">
    <location>
        <begin position="20"/>
        <end position="40"/>
    </location>
</feature>
<dbReference type="PANTHER" id="PTHR33529">
    <property type="entry name" value="SLR0882 PROTEIN-RELATED"/>
    <property type="match status" value="1"/>
</dbReference>
<dbReference type="eggNOG" id="COG0795">
    <property type="taxonomic scope" value="Bacteria"/>
</dbReference>
<dbReference type="GeneID" id="92815808"/>
<gene>
    <name evidence="7" type="ORF">HMPREF9450_01164</name>
</gene>
<dbReference type="OrthoDB" id="9807977at2"/>
<evidence type="ECO:0000256" key="2">
    <source>
        <dbReference type="ARBA" id="ARBA00022475"/>
    </source>
</evidence>
<feature type="transmembrane region" description="Helical" evidence="6">
    <location>
        <begin position="285"/>
        <end position="303"/>
    </location>
</feature>
<evidence type="ECO:0000313" key="7">
    <source>
        <dbReference type="EMBL" id="EHB92299.1"/>
    </source>
</evidence>
<comment type="subcellular location">
    <subcellularLocation>
        <location evidence="1">Cell membrane</location>
        <topology evidence="1">Multi-pass membrane protein</topology>
    </subcellularLocation>
</comment>
<keyword evidence="8" id="KW-1185">Reference proteome</keyword>
<keyword evidence="4 6" id="KW-1133">Transmembrane helix</keyword>
<evidence type="ECO:0000256" key="4">
    <source>
        <dbReference type="ARBA" id="ARBA00022989"/>
    </source>
</evidence>
<evidence type="ECO:0000256" key="3">
    <source>
        <dbReference type="ARBA" id="ARBA00022692"/>
    </source>
</evidence>
<dbReference type="AlphaFoldDB" id="G5H8A4"/>
<keyword evidence="5 6" id="KW-0472">Membrane</keyword>
<feature type="transmembrane region" description="Helical" evidence="6">
    <location>
        <begin position="60"/>
        <end position="86"/>
    </location>
</feature>
<accession>G5H8A4</accession>
<dbReference type="Proteomes" id="UP000006008">
    <property type="component" value="Unassembled WGS sequence"/>
</dbReference>
<feature type="transmembrane region" description="Helical" evidence="6">
    <location>
        <begin position="310"/>
        <end position="327"/>
    </location>
</feature>
<evidence type="ECO:0000256" key="5">
    <source>
        <dbReference type="ARBA" id="ARBA00023136"/>
    </source>
</evidence>
<keyword evidence="2" id="KW-1003">Cell membrane</keyword>
<evidence type="ECO:0008006" key="9">
    <source>
        <dbReference type="Google" id="ProtNLM"/>
    </source>
</evidence>
<keyword evidence="3 6" id="KW-0812">Transmembrane</keyword>
<dbReference type="RefSeq" id="WP_009133970.1">
    <property type="nucleotide sequence ID" value="NZ_CP102250.1"/>
</dbReference>
<dbReference type="HOGENOM" id="CLU_028799_3_1_10"/>
<evidence type="ECO:0000313" key="8">
    <source>
        <dbReference type="Proteomes" id="UP000006008"/>
    </source>
</evidence>
<dbReference type="PANTHER" id="PTHR33529:SF8">
    <property type="entry name" value="PERMEASE, YJGP_YJGQ FAMILY"/>
    <property type="match status" value="1"/>
</dbReference>
<dbReference type="EMBL" id="ADLD01000011">
    <property type="protein sequence ID" value="EHB92299.1"/>
    <property type="molecule type" value="Genomic_DNA"/>
</dbReference>